<proteinExistence type="predicted"/>
<accession>A0A1G6NCT7</accession>
<dbReference type="PANTHER" id="PTHR48207">
    <property type="entry name" value="SUCCINATE--HYDROXYMETHYLGLUTARATE COA-TRANSFERASE"/>
    <property type="match status" value="1"/>
</dbReference>
<protein>
    <submittedName>
        <fullName evidence="3">Crotonobetainyl-CoA:carnitine CoA-transferase CaiB</fullName>
    </submittedName>
</protein>
<dbReference type="Pfam" id="PF02515">
    <property type="entry name" value="CoA_transf_3"/>
    <property type="match status" value="1"/>
</dbReference>
<keyword evidence="2" id="KW-0812">Transmembrane</keyword>
<sequence length="396" mass="44625">MSKKLPLEGIKVLDLSRVLALPFATMILSDLGAQVIKVERPKIGDETRHWGPPFLKTESAYFLCTNRNKKSITVDISKKEGQKIIYDLASICDVFVENYKVGELKKYSLDYKKIQKINPTIVYCSLTGYGQNGPKSNLPGYDFIMQGESGLMSITGSPKGPPMKVGVAILDIVSGLYATIAILASLYKRQKIKQSEYIDLALYDCAVSSLANVASNYLVSSKIPKRYGNAHPNIVPYQTFKAKDKYFNLAVGNDEQFQKLASLLNTDALKQDKFKKNENRVRNRKELVKILQEVFKTQNAQYWVDLFQSHNLPAGHINNLKEVFEDKQLLARDMVKIINHPFGLLKIVGTPIKLSNSTITEPKSPPLLGQDTINVLKKLLHYNKSYIKHLKNQNVI</sequence>
<dbReference type="EMBL" id="FMYU01000007">
    <property type="protein sequence ID" value="SDC64995.1"/>
    <property type="molecule type" value="Genomic_DNA"/>
</dbReference>
<gene>
    <name evidence="3" type="ORF">SAMN05660835_01159</name>
</gene>
<keyword evidence="1 3" id="KW-0808">Transferase</keyword>
<feature type="transmembrane region" description="Helical" evidence="2">
    <location>
        <begin position="165"/>
        <end position="187"/>
    </location>
</feature>
<dbReference type="RefSeq" id="WP_092128846.1">
    <property type="nucleotide sequence ID" value="NZ_FMYU01000007.1"/>
</dbReference>
<organism evidence="3 4">
    <name type="scientific">Desulfurella multipotens</name>
    <dbReference type="NCBI Taxonomy" id="79269"/>
    <lineage>
        <taxon>Bacteria</taxon>
        <taxon>Pseudomonadati</taxon>
        <taxon>Campylobacterota</taxon>
        <taxon>Desulfurellia</taxon>
        <taxon>Desulfurellales</taxon>
        <taxon>Desulfurellaceae</taxon>
        <taxon>Desulfurella</taxon>
    </lineage>
</organism>
<keyword evidence="2" id="KW-0472">Membrane</keyword>
<dbReference type="InterPro" id="IPR044855">
    <property type="entry name" value="CoA-Trfase_III_dom3_sf"/>
</dbReference>
<dbReference type="InterPro" id="IPR023606">
    <property type="entry name" value="CoA-Trfase_III_dom_1_sf"/>
</dbReference>
<dbReference type="InterPro" id="IPR050483">
    <property type="entry name" value="CoA-transferase_III_domain"/>
</dbReference>
<evidence type="ECO:0000256" key="1">
    <source>
        <dbReference type="ARBA" id="ARBA00022679"/>
    </source>
</evidence>
<dbReference type="GO" id="GO:0008410">
    <property type="term" value="F:CoA-transferase activity"/>
    <property type="evidence" value="ECO:0007669"/>
    <property type="project" value="TreeGrafter"/>
</dbReference>
<dbReference type="Gene3D" id="3.30.1540.10">
    <property type="entry name" value="formyl-coa transferase, domain 3"/>
    <property type="match status" value="1"/>
</dbReference>
<dbReference type="Gene3D" id="3.40.50.10540">
    <property type="entry name" value="Crotonobetainyl-coa:carnitine coa-transferase, domain 1"/>
    <property type="match status" value="1"/>
</dbReference>
<evidence type="ECO:0000313" key="3">
    <source>
        <dbReference type="EMBL" id="SDC64995.1"/>
    </source>
</evidence>
<name>A0A1G6NCT7_9BACT</name>
<evidence type="ECO:0000313" key="4">
    <source>
        <dbReference type="Proteomes" id="UP000199411"/>
    </source>
</evidence>
<dbReference type="Proteomes" id="UP000199411">
    <property type="component" value="Unassembled WGS sequence"/>
</dbReference>
<evidence type="ECO:0000256" key="2">
    <source>
        <dbReference type="SAM" id="Phobius"/>
    </source>
</evidence>
<keyword evidence="4" id="KW-1185">Reference proteome</keyword>
<keyword evidence="2" id="KW-1133">Transmembrane helix</keyword>
<reference evidence="4" key="1">
    <citation type="submission" date="2016-10" db="EMBL/GenBank/DDBJ databases">
        <authorList>
            <person name="Varghese N."/>
            <person name="Submissions S."/>
        </authorList>
    </citation>
    <scope>NUCLEOTIDE SEQUENCE [LARGE SCALE GENOMIC DNA]</scope>
    <source>
        <strain evidence="4">DSM 8415</strain>
    </source>
</reference>
<dbReference type="InterPro" id="IPR003673">
    <property type="entry name" value="CoA-Trfase_fam_III"/>
</dbReference>
<dbReference type="PANTHER" id="PTHR48207:SF3">
    <property type="entry name" value="SUCCINATE--HYDROXYMETHYLGLUTARATE COA-TRANSFERASE"/>
    <property type="match status" value="1"/>
</dbReference>
<dbReference type="OrthoDB" id="9781472at2"/>
<dbReference type="SUPFAM" id="SSF89796">
    <property type="entry name" value="CoA-transferase family III (CaiB/BaiF)"/>
    <property type="match status" value="1"/>
</dbReference>
<dbReference type="AlphaFoldDB" id="A0A1G6NCT7"/>